<dbReference type="OrthoDB" id="5411129at2"/>
<dbReference type="EMBL" id="CP002629">
    <property type="protein sequence ID" value="AEB10643.1"/>
    <property type="molecule type" value="Genomic_DNA"/>
</dbReference>
<dbReference type="eggNOG" id="COG3039">
    <property type="taxonomic scope" value="Bacteria"/>
</dbReference>
<reference evidence="3" key="2">
    <citation type="submission" date="2011-03" db="EMBL/GenBank/DDBJ databases">
        <title>The complete genome of Desulfobacca acetoxidans DSM 11109.</title>
        <authorList>
            <consortium name="US DOE Joint Genome Institute (JGI-PGF)"/>
            <person name="Lucas S."/>
            <person name="Copeland A."/>
            <person name="Lapidus A."/>
            <person name="Bruce D."/>
            <person name="Goodwin L."/>
            <person name="Pitluck S."/>
            <person name="Peters L."/>
            <person name="Kyrpides N."/>
            <person name="Mavromatis K."/>
            <person name="Ivanova N."/>
            <person name="Ovchinnikova G."/>
            <person name="Teshima H."/>
            <person name="Detter J.C."/>
            <person name="Han C."/>
            <person name="Land M."/>
            <person name="Hauser L."/>
            <person name="Markowitz V."/>
            <person name="Cheng J.-F."/>
            <person name="Hugenholtz P."/>
            <person name="Woyke T."/>
            <person name="Wu D."/>
            <person name="Spring S."/>
            <person name="Schueler E."/>
            <person name="Brambilla E."/>
            <person name="Klenk H.-P."/>
            <person name="Eisen J.A."/>
        </authorList>
    </citation>
    <scope>NUCLEOTIDE SEQUENCE [LARGE SCALE GENOMIC DNA]</scope>
    <source>
        <strain evidence="3">ATCC 700848 / DSM 11109 / ASRB2</strain>
    </source>
</reference>
<reference evidence="2 3" key="1">
    <citation type="journal article" date="2011" name="Stand. Genomic Sci.">
        <title>Complete genome sequence of the acetate-degrading sulfate reducer Desulfobacca acetoxidans type strain (ASRB2).</title>
        <authorList>
            <person name="Goker M."/>
            <person name="Teshima H."/>
            <person name="Lapidus A."/>
            <person name="Nolan M."/>
            <person name="Lucas S."/>
            <person name="Hammon N."/>
            <person name="Deshpande S."/>
            <person name="Cheng J.F."/>
            <person name="Tapia R."/>
            <person name="Han C."/>
            <person name="Goodwin L."/>
            <person name="Pitluck S."/>
            <person name="Huntemann M."/>
            <person name="Liolios K."/>
            <person name="Ivanova N."/>
            <person name="Pagani I."/>
            <person name="Mavromatis K."/>
            <person name="Ovchinikova G."/>
            <person name="Pati A."/>
            <person name="Chen A."/>
            <person name="Palaniappan K."/>
            <person name="Land M."/>
            <person name="Hauser L."/>
            <person name="Brambilla E.M."/>
            <person name="Rohde M."/>
            <person name="Spring S."/>
            <person name="Detter J.C."/>
            <person name="Woyke T."/>
            <person name="Bristow J."/>
            <person name="Eisen J.A."/>
            <person name="Markowitz V."/>
            <person name="Hugenholtz P."/>
            <person name="Kyrpides N.C."/>
            <person name="Klenk H.P."/>
        </authorList>
    </citation>
    <scope>NUCLEOTIDE SEQUENCE [LARGE SCALE GENOMIC DNA]</scope>
    <source>
        <strain evidence="3">ATCC 700848 / DSM 11109 / ASRB2</strain>
    </source>
</reference>
<protein>
    <submittedName>
        <fullName evidence="2">Transposase (11 DDE domain protein)</fullName>
    </submittedName>
</protein>
<name>F2NIU9_DESAR</name>
<dbReference type="AlphaFoldDB" id="F2NIU9"/>
<dbReference type="Pfam" id="PF01609">
    <property type="entry name" value="DDE_Tnp_1"/>
    <property type="match status" value="1"/>
</dbReference>
<feature type="domain" description="Transposase IS4-like" evidence="1">
    <location>
        <begin position="261"/>
        <end position="471"/>
    </location>
</feature>
<keyword evidence="3" id="KW-1185">Reference proteome</keyword>
<dbReference type="RefSeq" id="WP_013707752.1">
    <property type="nucleotide sequence ID" value="NC_015388.1"/>
</dbReference>
<dbReference type="Proteomes" id="UP000000483">
    <property type="component" value="Chromosome"/>
</dbReference>
<gene>
    <name evidence="2" type="ordered locus">Desac_2843</name>
</gene>
<accession>F2NIU9</accession>
<dbReference type="KEGG" id="dao:Desac_2843"/>
<dbReference type="InterPro" id="IPR002559">
    <property type="entry name" value="Transposase_11"/>
</dbReference>
<evidence type="ECO:0000313" key="3">
    <source>
        <dbReference type="Proteomes" id="UP000000483"/>
    </source>
</evidence>
<dbReference type="HOGENOM" id="CLU_545982_0_0_7"/>
<proteinExistence type="predicted"/>
<evidence type="ECO:0000259" key="1">
    <source>
        <dbReference type="Pfam" id="PF01609"/>
    </source>
</evidence>
<sequence length="497" mass="57037">MQEKDIKRIVIKQLKIKFPYWRRLTKKQKKALVEEALRDVMENYQPSQAMPVSLHELTNTPVPPAGIILLSEMGKFIENRTRGFLPFTKQYSQRYLNDRELRLIDSLLDDRILNDLLACPGYTPSMRQISPAHLFRAELLKALRYADLSYRKYCDLHVNRLENKSVRAFLHLPLHRKIMVHHSQLSQFRSTLTITHLVNLMVYITHLLVKEINLPYPFQICGVDSTDLASSCCPVPLATLTVGQKKVRIYNELDADCGKRRKKRNKSEYFVGYRLHSLNVIAPDSGHNYPLLSLVAPANHHDNLLLPQLVAFAKAMGLNIQVITADAAYGDAEQNQQIKKEYGVTVVTSPSQKVKTPEHVDPDRRHVFMDEYCETPMRYLGTTDTGHEFGCDAQTNECFRAPLCPQCREIPFDSGQFGQLPDIFEGVDQIRKLRKHMERSYNLFKHGAGLERLRLKSQQSVMAAVTFAQLATGLMEIARHHQSSEKKHRPKQLQLAA</sequence>
<evidence type="ECO:0000313" key="2">
    <source>
        <dbReference type="EMBL" id="AEB10643.1"/>
    </source>
</evidence>
<organism evidence="2 3">
    <name type="scientific">Desulfobacca acetoxidans (strain ATCC 700848 / DSM 11109 / ASRB2)</name>
    <dbReference type="NCBI Taxonomy" id="880072"/>
    <lineage>
        <taxon>Bacteria</taxon>
        <taxon>Pseudomonadati</taxon>
        <taxon>Thermodesulfobacteriota</taxon>
        <taxon>Desulfobaccia</taxon>
        <taxon>Desulfobaccales</taxon>
        <taxon>Desulfobaccaceae</taxon>
        <taxon>Desulfobacca</taxon>
    </lineage>
</organism>
<dbReference type="GO" id="GO:0004803">
    <property type="term" value="F:transposase activity"/>
    <property type="evidence" value="ECO:0007669"/>
    <property type="project" value="InterPro"/>
</dbReference>
<dbReference type="GO" id="GO:0003677">
    <property type="term" value="F:DNA binding"/>
    <property type="evidence" value="ECO:0007669"/>
    <property type="project" value="InterPro"/>
</dbReference>
<dbReference type="GO" id="GO:0006313">
    <property type="term" value="P:DNA transposition"/>
    <property type="evidence" value="ECO:0007669"/>
    <property type="project" value="InterPro"/>
</dbReference>